<sequence length="155" mass="16924">MALPDRDRENVRKEPHKKNTDQASLDQAEQLAREKAANRDKAAGLKPGWASEALANFVPRVVASMHHMLLLGAATVGMSASYQRKISISSSTFLTDTTTARQGGSTTSNVVFDTVNRKIPSKSTVTIVATILVPLASTHVELDRMEQWEDNHILG</sequence>
<keyword evidence="3" id="KW-1185">Reference proteome</keyword>
<feature type="compositionally biased region" description="Basic and acidic residues" evidence="1">
    <location>
        <begin position="31"/>
        <end position="40"/>
    </location>
</feature>
<name>A0A6A5QQB2_AMPQU</name>
<protein>
    <submittedName>
        <fullName evidence="2">Uncharacterized protein</fullName>
    </submittedName>
</protein>
<evidence type="ECO:0000313" key="2">
    <source>
        <dbReference type="EMBL" id="KAF1917579.1"/>
    </source>
</evidence>
<evidence type="ECO:0000313" key="3">
    <source>
        <dbReference type="Proteomes" id="UP000800096"/>
    </source>
</evidence>
<organism evidence="2 3">
    <name type="scientific">Ampelomyces quisqualis</name>
    <name type="common">Powdery mildew agent</name>
    <dbReference type="NCBI Taxonomy" id="50730"/>
    <lineage>
        <taxon>Eukaryota</taxon>
        <taxon>Fungi</taxon>
        <taxon>Dikarya</taxon>
        <taxon>Ascomycota</taxon>
        <taxon>Pezizomycotina</taxon>
        <taxon>Dothideomycetes</taxon>
        <taxon>Pleosporomycetidae</taxon>
        <taxon>Pleosporales</taxon>
        <taxon>Pleosporineae</taxon>
        <taxon>Phaeosphaeriaceae</taxon>
        <taxon>Ampelomyces</taxon>
    </lineage>
</organism>
<proteinExistence type="predicted"/>
<dbReference type="AlphaFoldDB" id="A0A6A5QQB2"/>
<evidence type="ECO:0000256" key="1">
    <source>
        <dbReference type="SAM" id="MobiDB-lite"/>
    </source>
</evidence>
<feature type="compositionally biased region" description="Basic and acidic residues" evidence="1">
    <location>
        <begin position="1"/>
        <end position="20"/>
    </location>
</feature>
<gene>
    <name evidence="2" type="ORF">BDU57DRAFT_528174</name>
</gene>
<dbReference type="Proteomes" id="UP000800096">
    <property type="component" value="Unassembled WGS sequence"/>
</dbReference>
<accession>A0A6A5QQB2</accession>
<feature type="region of interest" description="Disordered" evidence="1">
    <location>
        <begin position="1"/>
        <end position="40"/>
    </location>
</feature>
<dbReference type="EMBL" id="ML979134">
    <property type="protein sequence ID" value="KAF1917579.1"/>
    <property type="molecule type" value="Genomic_DNA"/>
</dbReference>
<reference evidence="2" key="1">
    <citation type="journal article" date="2020" name="Stud. Mycol.">
        <title>101 Dothideomycetes genomes: a test case for predicting lifestyles and emergence of pathogens.</title>
        <authorList>
            <person name="Haridas S."/>
            <person name="Albert R."/>
            <person name="Binder M."/>
            <person name="Bloem J."/>
            <person name="Labutti K."/>
            <person name="Salamov A."/>
            <person name="Andreopoulos B."/>
            <person name="Baker S."/>
            <person name="Barry K."/>
            <person name="Bills G."/>
            <person name="Bluhm B."/>
            <person name="Cannon C."/>
            <person name="Castanera R."/>
            <person name="Culley D."/>
            <person name="Daum C."/>
            <person name="Ezra D."/>
            <person name="Gonzalez J."/>
            <person name="Henrissat B."/>
            <person name="Kuo A."/>
            <person name="Liang C."/>
            <person name="Lipzen A."/>
            <person name="Lutzoni F."/>
            <person name="Magnuson J."/>
            <person name="Mondo S."/>
            <person name="Nolan M."/>
            <person name="Ohm R."/>
            <person name="Pangilinan J."/>
            <person name="Park H.-J."/>
            <person name="Ramirez L."/>
            <person name="Alfaro M."/>
            <person name="Sun H."/>
            <person name="Tritt A."/>
            <person name="Yoshinaga Y."/>
            <person name="Zwiers L.-H."/>
            <person name="Turgeon B."/>
            <person name="Goodwin S."/>
            <person name="Spatafora J."/>
            <person name="Crous P."/>
            <person name="Grigoriev I."/>
        </authorList>
    </citation>
    <scope>NUCLEOTIDE SEQUENCE</scope>
    <source>
        <strain evidence="2">HMLAC05119</strain>
    </source>
</reference>